<reference evidence="3" key="1">
    <citation type="journal article" date="2023" name="Commun. Biol.">
        <title>Genome analysis of Parmales, the sister group of diatoms, reveals the evolutionary specialization of diatoms from phago-mixotrophs to photoautotrophs.</title>
        <authorList>
            <person name="Ban H."/>
            <person name="Sato S."/>
            <person name="Yoshikawa S."/>
            <person name="Yamada K."/>
            <person name="Nakamura Y."/>
            <person name="Ichinomiya M."/>
            <person name="Sato N."/>
            <person name="Blanc-Mathieu R."/>
            <person name="Endo H."/>
            <person name="Kuwata A."/>
            <person name="Ogata H."/>
        </authorList>
    </citation>
    <scope>NUCLEOTIDE SEQUENCE [LARGE SCALE GENOMIC DNA]</scope>
</reference>
<gene>
    <name evidence="2" type="ORF">TL16_g09203</name>
</gene>
<feature type="compositionally biased region" description="Polar residues" evidence="1">
    <location>
        <begin position="67"/>
        <end position="77"/>
    </location>
</feature>
<feature type="compositionally biased region" description="Polar residues" evidence="1">
    <location>
        <begin position="86"/>
        <end position="95"/>
    </location>
</feature>
<protein>
    <submittedName>
        <fullName evidence="2">Uncharacterized protein</fullName>
    </submittedName>
</protein>
<dbReference type="EMBL" id="BLQM01000311">
    <property type="protein sequence ID" value="GMH82272.1"/>
    <property type="molecule type" value="Genomic_DNA"/>
</dbReference>
<comment type="caution">
    <text evidence="2">The sequence shown here is derived from an EMBL/GenBank/DDBJ whole genome shotgun (WGS) entry which is preliminary data.</text>
</comment>
<feature type="region of interest" description="Disordered" evidence="1">
    <location>
        <begin position="67"/>
        <end position="95"/>
    </location>
</feature>
<name>A0A9W7B1N8_9STRA</name>
<sequence length="95" mass="10238">MESNTLLKVLPSKSRSDNADNSLFLVEVPNTEFISQIGEARAEIIGKENSSKVSGLELSLNLSTADTHNNKLKNNSKPVLPLVLSPKTSSTSFPP</sequence>
<evidence type="ECO:0000256" key="1">
    <source>
        <dbReference type="SAM" id="MobiDB-lite"/>
    </source>
</evidence>
<proteinExistence type="predicted"/>
<accession>A0A9W7B1N8</accession>
<evidence type="ECO:0000313" key="2">
    <source>
        <dbReference type="EMBL" id="GMH82272.1"/>
    </source>
</evidence>
<organism evidence="2 3">
    <name type="scientific">Triparma laevis f. inornata</name>
    <dbReference type="NCBI Taxonomy" id="1714386"/>
    <lineage>
        <taxon>Eukaryota</taxon>
        <taxon>Sar</taxon>
        <taxon>Stramenopiles</taxon>
        <taxon>Ochrophyta</taxon>
        <taxon>Bolidophyceae</taxon>
        <taxon>Parmales</taxon>
        <taxon>Triparmaceae</taxon>
        <taxon>Triparma</taxon>
    </lineage>
</organism>
<dbReference type="AlphaFoldDB" id="A0A9W7B1N8"/>
<evidence type="ECO:0000313" key="3">
    <source>
        <dbReference type="Proteomes" id="UP001162640"/>
    </source>
</evidence>
<dbReference type="Proteomes" id="UP001162640">
    <property type="component" value="Unassembled WGS sequence"/>
</dbReference>